<evidence type="ECO:0000256" key="1">
    <source>
        <dbReference type="SAM" id="MobiDB-lite"/>
    </source>
</evidence>
<evidence type="ECO:0000313" key="2">
    <source>
        <dbReference type="EMBL" id="GAL24618.1"/>
    </source>
</evidence>
<gene>
    <name evidence="2" type="ORF">JCM19239_7218</name>
</gene>
<keyword evidence="3" id="KW-1185">Reference proteome</keyword>
<organism evidence="2 3">
    <name type="scientific">Vibrio variabilis</name>
    <dbReference type="NCBI Taxonomy" id="990271"/>
    <lineage>
        <taxon>Bacteria</taxon>
        <taxon>Pseudomonadati</taxon>
        <taxon>Pseudomonadota</taxon>
        <taxon>Gammaproteobacteria</taxon>
        <taxon>Vibrionales</taxon>
        <taxon>Vibrionaceae</taxon>
        <taxon>Vibrio</taxon>
    </lineage>
</organism>
<dbReference type="EMBL" id="BBMS01000005">
    <property type="protein sequence ID" value="GAL24618.1"/>
    <property type="molecule type" value="Genomic_DNA"/>
</dbReference>
<feature type="compositionally biased region" description="Basic and acidic residues" evidence="1">
    <location>
        <begin position="7"/>
        <end position="20"/>
    </location>
</feature>
<sequence length="43" mass="5007">MDESVASDEKQGYREKSRRSLEEGMVLSVIKEGLYRPHLKLLK</sequence>
<reference evidence="3" key="1">
    <citation type="submission" date="2014-09" db="EMBL/GenBank/DDBJ databases">
        <title>Vibrio variabilis JCM 19239. (C206) whole genome shotgun sequence.</title>
        <authorList>
            <person name="Sawabe T."/>
            <person name="Meirelles P."/>
            <person name="Nakanishi M."/>
            <person name="Sayaka M."/>
            <person name="Hattori M."/>
            <person name="Ohkuma M."/>
        </authorList>
    </citation>
    <scope>NUCLEOTIDE SEQUENCE [LARGE SCALE GENOMIC DNA]</scope>
    <source>
        <strain evidence="3">JCM 19239</strain>
    </source>
</reference>
<proteinExistence type="predicted"/>
<name>A0ABQ0J775_9VIBR</name>
<protein>
    <submittedName>
        <fullName evidence="2">Uncharacterized protein</fullName>
    </submittedName>
</protein>
<feature type="region of interest" description="Disordered" evidence="1">
    <location>
        <begin position="1"/>
        <end position="20"/>
    </location>
</feature>
<comment type="caution">
    <text evidence="2">The sequence shown here is derived from an EMBL/GenBank/DDBJ whole genome shotgun (WGS) entry which is preliminary data.</text>
</comment>
<dbReference type="Proteomes" id="UP000029223">
    <property type="component" value="Unassembled WGS sequence"/>
</dbReference>
<evidence type="ECO:0000313" key="3">
    <source>
        <dbReference type="Proteomes" id="UP000029223"/>
    </source>
</evidence>
<accession>A0ABQ0J775</accession>